<reference evidence="2" key="1">
    <citation type="journal article" date="2019" name="bioRxiv">
        <title>The Genome of the Zebra Mussel, Dreissena polymorpha: A Resource for Invasive Species Research.</title>
        <authorList>
            <person name="McCartney M.A."/>
            <person name="Auch B."/>
            <person name="Kono T."/>
            <person name="Mallez S."/>
            <person name="Zhang Y."/>
            <person name="Obille A."/>
            <person name="Becker A."/>
            <person name="Abrahante J.E."/>
            <person name="Garbe J."/>
            <person name="Badalamenti J.P."/>
            <person name="Herman A."/>
            <person name="Mangelson H."/>
            <person name="Liachko I."/>
            <person name="Sullivan S."/>
            <person name="Sone E.D."/>
            <person name="Koren S."/>
            <person name="Silverstein K.A.T."/>
            <person name="Beckman K.B."/>
            <person name="Gohl D.M."/>
        </authorList>
    </citation>
    <scope>NUCLEOTIDE SEQUENCE</scope>
    <source>
        <strain evidence="2">Duluth1</strain>
        <tissue evidence="2">Whole animal</tissue>
    </source>
</reference>
<sequence length="58" mass="6345">MKSTEDTEDAPADGDTWIGDANDTKQFANNDTDEFRKEIQRAGSDGTVCSAGWAMYIP</sequence>
<accession>A0A9D4EYP9</accession>
<feature type="region of interest" description="Disordered" evidence="1">
    <location>
        <begin position="1"/>
        <end position="28"/>
    </location>
</feature>
<feature type="compositionally biased region" description="Acidic residues" evidence="1">
    <location>
        <begin position="1"/>
        <end position="12"/>
    </location>
</feature>
<proteinExistence type="predicted"/>
<comment type="caution">
    <text evidence="2">The sequence shown here is derived from an EMBL/GenBank/DDBJ whole genome shotgun (WGS) entry which is preliminary data.</text>
</comment>
<protein>
    <submittedName>
        <fullName evidence="2">Uncharacterized protein</fullName>
    </submittedName>
</protein>
<evidence type="ECO:0000256" key="1">
    <source>
        <dbReference type="SAM" id="MobiDB-lite"/>
    </source>
</evidence>
<organism evidence="2 3">
    <name type="scientific">Dreissena polymorpha</name>
    <name type="common">Zebra mussel</name>
    <name type="synonym">Mytilus polymorpha</name>
    <dbReference type="NCBI Taxonomy" id="45954"/>
    <lineage>
        <taxon>Eukaryota</taxon>
        <taxon>Metazoa</taxon>
        <taxon>Spiralia</taxon>
        <taxon>Lophotrochozoa</taxon>
        <taxon>Mollusca</taxon>
        <taxon>Bivalvia</taxon>
        <taxon>Autobranchia</taxon>
        <taxon>Heteroconchia</taxon>
        <taxon>Euheterodonta</taxon>
        <taxon>Imparidentia</taxon>
        <taxon>Neoheterodontei</taxon>
        <taxon>Myida</taxon>
        <taxon>Dreissenoidea</taxon>
        <taxon>Dreissenidae</taxon>
        <taxon>Dreissena</taxon>
    </lineage>
</organism>
<name>A0A9D4EYP9_DREPO</name>
<dbReference type="Proteomes" id="UP000828390">
    <property type="component" value="Unassembled WGS sequence"/>
</dbReference>
<keyword evidence="3" id="KW-1185">Reference proteome</keyword>
<dbReference type="AlphaFoldDB" id="A0A9D4EYP9"/>
<evidence type="ECO:0000313" key="2">
    <source>
        <dbReference type="EMBL" id="KAH3788221.1"/>
    </source>
</evidence>
<reference evidence="2" key="2">
    <citation type="submission" date="2020-11" db="EMBL/GenBank/DDBJ databases">
        <authorList>
            <person name="McCartney M.A."/>
            <person name="Auch B."/>
            <person name="Kono T."/>
            <person name="Mallez S."/>
            <person name="Becker A."/>
            <person name="Gohl D.M."/>
            <person name="Silverstein K.A.T."/>
            <person name="Koren S."/>
            <person name="Bechman K.B."/>
            <person name="Herman A."/>
            <person name="Abrahante J.E."/>
            <person name="Garbe J."/>
        </authorList>
    </citation>
    <scope>NUCLEOTIDE SEQUENCE</scope>
    <source>
        <strain evidence="2">Duluth1</strain>
        <tissue evidence="2">Whole animal</tissue>
    </source>
</reference>
<dbReference type="EMBL" id="JAIWYP010000008">
    <property type="protein sequence ID" value="KAH3788221.1"/>
    <property type="molecule type" value="Genomic_DNA"/>
</dbReference>
<evidence type="ECO:0000313" key="3">
    <source>
        <dbReference type="Proteomes" id="UP000828390"/>
    </source>
</evidence>
<gene>
    <name evidence="2" type="ORF">DPMN_166356</name>
</gene>